<dbReference type="RefSeq" id="WP_157774691.1">
    <property type="nucleotide sequence ID" value="NZ_CP022163.1"/>
</dbReference>
<keyword evidence="4" id="KW-1185">Reference proteome</keyword>
<dbReference type="OrthoDB" id="5525453at2"/>
<evidence type="ECO:0000256" key="1">
    <source>
        <dbReference type="SAM" id="MobiDB-lite"/>
    </source>
</evidence>
<evidence type="ECO:0000313" key="3">
    <source>
        <dbReference type="EMBL" id="ATB26769.1"/>
    </source>
</evidence>
<proteinExistence type="predicted"/>
<gene>
    <name evidence="3" type="ORF">MEBOL_000203</name>
</gene>
<dbReference type="Proteomes" id="UP000217289">
    <property type="component" value="Chromosome"/>
</dbReference>
<dbReference type="EMBL" id="CP022163">
    <property type="protein sequence ID" value="ATB26769.1"/>
    <property type="molecule type" value="Genomic_DNA"/>
</dbReference>
<keyword evidence="2" id="KW-0812">Transmembrane</keyword>
<feature type="transmembrane region" description="Helical" evidence="2">
    <location>
        <begin position="80"/>
        <end position="101"/>
    </location>
</feature>
<dbReference type="AlphaFoldDB" id="A0A286NUU2"/>
<dbReference type="KEGG" id="mbd:MEBOL_000203"/>
<name>A0A286NUU2_9BACT</name>
<feature type="region of interest" description="Disordered" evidence="1">
    <location>
        <begin position="116"/>
        <end position="137"/>
    </location>
</feature>
<accession>A0A286NUU2</accession>
<evidence type="ECO:0000256" key="2">
    <source>
        <dbReference type="SAM" id="Phobius"/>
    </source>
</evidence>
<keyword evidence="2" id="KW-0472">Membrane</keyword>
<sequence>MRLLSVTTAVIVCVVCAGSALGAWHRAEQLRSEASWLLERSRAQASEYTQSFNDTVATQQLETFAKRRAVLEQAYLWQRVQTLGILFAAAAAACAWVLSLLRRLNGALDEATEDLDASAMPEPVPVPVRAGLPRSRA</sequence>
<protein>
    <submittedName>
        <fullName evidence="3">Uncharacterized protein</fullName>
    </submittedName>
</protein>
<organism evidence="3 4">
    <name type="scientific">Melittangium boletus DSM 14713</name>
    <dbReference type="NCBI Taxonomy" id="1294270"/>
    <lineage>
        <taxon>Bacteria</taxon>
        <taxon>Pseudomonadati</taxon>
        <taxon>Myxococcota</taxon>
        <taxon>Myxococcia</taxon>
        <taxon>Myxococcales</taxon>
        <taxon>Cystobacterineae</taxon>
        <taxon>Archangiaceae</taxon>
        <taxon>Melittangium</taxon>
    </lineage>
</organism>
<evidence type="ECO:0000313" key="4">
    <source>
        <dbReference type="Proteomes" id="UP000217289"/>
    </source>
</evidence>
<reference evidence="3 4" key="1">
    <citation type="submission" date="2017-06" db="EMBL/GenBank/DDBJ databases">
        <authorList>
            <person name="Kim H.J."/>
            <person name="Triplett B.A."/>
        </authorList>
    </citation>
    <scope>NUCLEOTIDE SEQUENCE [LARGE SCALE GENOMIC DNA]</scope>
    <source>
        <strain evidence="3 4">DSM 14713</strain>
    </source>
</reference>
<keyword evidence="2" id="KW-1133">Transmembrane helix</keyword>